<feature type="transmembrane region" description="Helical" evidence="10">
    <location>
        <begin position="111"/>
        <end position="131"/>
    </location>
</feature>
<keyword evidence="6 10" id="KW-1133">Transmembrane helix</keyword>
<evidence type="ECO:0000256" key="3">
    <source>
        <dbReference type="ARBA" id="ARBA00022475"/>
    </source>
</evidence>
<dbReference type="PANTHER" id="PTHR12428:SF65">
    <property type="entry name" value="CYTOCHROME C OXIDASE ASSEMBLY PROTEIN COX18, MITOCHONDRIAL"/>
    <property type="match status" value="1"/>
</dbReference>
<name>A0A4R3MIE9_9FIRM</name>
<keyword evidence="8" id="KW-0143">Chaperone</keyword>
<protein>
    <submittedName>
        <fullName evidence="12">YidC/Oxa1 family membrane protein insertase</fullName>
    </submittedName>
</protein>
<evidence type="ECO:0000256" key="9">
    <source>
        <dbReference type="RuleBase" id="RU003945"/>
    </source>
</evidence>
<comment type="caution">
    <text evidence="12">The sequence shown here is derived from an EMBL/GenBank/DDBJ whole genome shotgun (WGS) entry which is preliminary data.</text>
</comment>
<keyword evidence="2" id="KW-0813">Transport</keyword>
<keyword evidence="5" id="KW-0653">Protein transport</keyword>
<comment type="similarity">
    <text evidence="9">Belongs to the OXA1/ALB3/YidC family.</text>
</comment>
<feature type="transmembrane region" description="Helical" evidence="10">
    <location>
        <begin position="12"/>
        <end position="31"/>
    </location>
</feature>
<organism evidence="12 13">
    <name type="scientific">Natranaerovirga pectinivora</name>
    <dbReference type="NCBI Taxonomy" id="682400"/>
    <lineage>
        <taxon>Bacteria</taxon>
        <taxon>Bacillati</taxon>
        <taxon>Bacillota</taxon>
        <taxon>Clostridia</taxon>
        <taxon>Lachnospirales</taxon>
        <taxon>Natranaerovirgaceae</taxon>
        <taxon>Natranaerovirga</taxon>
    </lineage>
</organism>
<dbReference type="Proteomes" id="UP000294902">
    <property type="component" value="Unassembled WGS sequence"/>
</dbReference>
<evidence type="ECO:0000256" key="6">
    <source>
        <dbReference type="ARBA" id="ARBA00022989"/>
    </source>
</evidence>
<evidence type="ECO:0000313" key="12">
    <source>
        <dbReference type="EMBL" id="TCT12244.1"/>
    </source>
</evidence>
<keyword evidence="7 10" id="KW-0472">Membrane</keyword>
<evidence type="ECO:0000256" key="5">
    <source>
        <dbReference type="ARBA" id="ARBA00022927"/>
    </source>
</evidence>
<evidence type="ECO:0000256" key="8">
    <source>
        <dbReference type="ARBA" id="ARBA00023186"/>
    </source>
</evidence>
<dbReference type="GO" id="GO:0032977">
    <property type="term" value="F:membrane insertase activity"/>
    <property type="evidence" value="ECO:0007669"/>
    <property type="project" value="InterPro"/>
</dbReference>
<dbReference type="InterPro" id="IPR028055">
    <property type="entry name" value="YidC/Oxa/ALB_C"/>
</dbReference>
<dbReference type="GO" id="GO:0005886">
    <property type="term" value="C:plasma membrane"/>
    <property type="evidence" value="ECO:0007669"/>
    <property type="project" value="UniProtKB-SubCell"/>
</dbReference>
<dbReference type="NCBIfam" id="TIGR03592">
    <property type="entry name" value="yidC_oxa1_cterm"/>
    <property type="match status" value="1"/>
</dbReference>
<evidence type="ECO:0000313" key="13">
    <source>
        <dbReference type="Proteomes" id="UP000294902"/>
    </source>
</evidence>
<dbReference type="GO" id="GO:0015031">
    <property type="term" value="P:protein transport"/>
    <property type="evidence" value="ECO:0007669"/>
    <property type="project" value="UniProtKB-KW"/>
</dbReference>
<dbReference type="InterPro" id="IPR001708">
    <property type="entry name" value="YidC/ALB3/OXA1/COX18"/>
</dbReference>
<evidence type="ECO:0000256" key="4">
    <source>
        <dbReference type="ARBA" id="ARBA00022692"/>
    </source>
</evidence>
<evidence type="ECO:0000256" key="2">
    <source>
        <dbReference type="ARBA" id="ARBA00022448"/>
    </source>
</evidence>
<evidence type="ECO:0000256" key="1">
    <source>
        <dbReference type="ARBA" id="ARBA00004651"/>
    </source>
</evidence>
<evidence type="ECO:0000256" key="10">
    <source>
        <dbReference type="SAM" id="Phobius"/>
    </source>
</evidence>
<keyword evidence="13" id="KW-1185">Reference proteome</keyword>
<accession>A0A4R3MIE9</accession>
<proteinExistence type="inferred from homology"/>
<comment type="subcellular location">
    <subcellularLocation>
        <location evidence="1">Cell membrane</location>
        <topology evidence="1">Multi-pass membrane protein</topology>
    </subcellularLocation>
    <subcellularLocation>
        <location evidence="9">Membrane</location>
        <topology evidence="9">Multi-pass membrane protein</topology>
    </subcellularLocation>
</comment>
<dbReference type="Pfam" id="PF02096">
    <property type="entry name" value="60KD_IMP"/>
    <property type="match status" value="1"/>
</dbReference>
<dbReference type="GO" id="GO:0051205">
    <property type="term" value="P:protein insertion into membrane"/>
    <property type="evidence" value="ECO:0007669"/>
    <property type="project" value="TreeGrafter"/>
</dbReference>
<evidence type="ECO:0000259" key="11">
    <source>
        <dbReference type="Pfam" id="PF02096"/>
    </source>
</evidence>
<dbReference type="CDD" id="cd20070">
    <property type="entry name" value="5TM_YidC_Alb3"/>
    <property type="match status" value="1"/>
</dbReference>
<feature type="transmembrane region" description="Helical" evidence="10">
    <location>
        <begin position="43"/>
        <end position="63"/>
    </location>
</feature>
<dbReference type="InterPro" id="IPR047196">
    <property type="entry name" value="YidC_ALB_C"/>
</dbReference>
<feature type="transmembrane region" description="Helical" evidence="10">
    <location>
        <begin position="271"/>
        <end position="296"/>
    </location>
</feature>
<dbReference type="EMBL" id="SMAL01000012">
    <property type="protein sequence ID" value="TCT12244.1"/>
    <property type="molecule type" value="Genomic_DNA"/>
</dbReference>
<keyword evidence="4 9" id="KW-0812">Transmembrane</keyword>
<dbReference type="RefSeq" id="WP_165878584.1">
    <property type="nucleotide sequence ID" value="NZ_SMAL01000012.1"/>
</dbReference>
<feature type="domain" description="Membrane insertase YidC/Oxa/ALB C-terminal" evidence="11">
    <location>
        <begin position="44"/>
        <end position="311"/>
    </location>
</feature>
<reference evidence="12 13" key="1">
    <citation type="submission" date="2019-03" db="EMBL/GenBank/DDBJ databases">
        <title>Genomic Encyclopedia of Type Strains, Phase IV (KMG-IV): sequencing the most valuable type-strain genomes for metagenomic binning, comparative biology and taxonomic classification.</title>
        <authorList>
            <person name="Goeker M."/>
        </authorList>
    </citation>
    <scope>NUCLEOTIDE SEQUENCE [LARGE SCALE GENOMIC DNA]</scope>
    <source>
        <strain evidence="12 13">DSM 24629</strain>
    </source>
</reference>
<keyword evidence="3" id="KW-1003">Cell membrane</keyword>
<dbReference type="PANTHER" id="PTHR12428">
    <property type="entry name" value="OXA1"/>
    <property type="match status" value="1"/>
</dbReference>
<evidence type="ECO:0000256" key="7">
    <source>
        <dbReference type="ARBA" id="ARBA00023136"/>
    </source>
</evidence>
<gene>
    <name evidence="12" type="ORF">EDC18_11215</name>
</gene>
<sequence length="320" mass="35948">MFDFNFILTKSTTPIIGPISNLFGLILDAIYNGLFTLFRIENLGLTIIVFTIITRLLLLPLAIKQQKTMMVTQKMQPELKKIQDKYRNKKDAESQKKMQQELTEVYQKYNASPLAGCLTTLLQIPIIFALFDVMRNIPAHINSIKVIYTNVVSQITNVEGYQTILESLSIERNINIRGFDIDSIITFLSNLNDWELITSTFAGINMQIQGFVDQISQINQFLGVNLADAPGLAFPGILIPILAVASQFFASRTMQMTSNNKDNPAAQSQKTMMYILPFISGFFVIAMPAGLGLYWITSSVVQGIQQVFINKVIIKEKEVG</sequence>
<dbReference type="AlphaFoldDB" id="A0A4R3MIE9"/>
<feature type="transmembrane region" description="Helical" evidence="10">
    <location>
        <begin position="232"/>
        <end position="250"/>
    </location>
</feature>